<reference evidence="1" key="1">
    <citation type="journal article" date="2019" name="bioRxiv">
        <title>The Genome of the Zebra Mussel, Dreissena polymorpha: A Resource for Invasive Species Research.</title>
        <authorList>
            <person name="McCartney M.A."/>
            <person name="Auch B."/>
            <person name="Kono T."/>
            <person name="Mallez S."/>
            <person name="Zhang Y."/>
            <person name="Obille A."/>
            <person name="Becker A."/>
            <person name="Abrahante J.E."/>
            <person name="Garbe J."/>
            <person name="Badalamenti J.P."/>
            <person name="Herman A."/>
            <person name="Mangelson H."/>
            <person name="Liachko I."/>
            <person name="Sullivan S."/>
            <person name="Sone E.D."/>
            <person name="Koren S."/>
            <person name="Silverstein K.A.T."/>
            <person name="Beckman K.B."/>
            <person name="Gohl D.M."/>
        </authorList>
    </citation>
    <scope>NUCLEOTIDE SEQUENCE</scope>
    <source>
        <strain evidence="1">Duluth1</strain>
        <tissue evidence="1">Whole animal</tissue>
    </source>
</reference>
<dbReference type="AlphaFoldDB" id="A0A9D4FW29"/>
<protein>
    <submittedName>
        <fullName evidence="1">Uncharacterized protein</fullName>
    </submittedName>
</protein>
<dbReference type="Proteomes" id="UP000828390">
    <property type="component" value="Unassembled WGS sequence"/>
</dbReference>
<dbReference type="EMBL" id="JAIWYP010000006">
    <property type="protein sequence ID" value="KAH3806080.1"/>
    <property type="molecule type" value="Genomic_DNA"/>
</dbReference>
<name>A0A9D4FW29_DREPO</name>
<organism evidence="1 2">
    <name type="scientific">Dreissena polymorpha</name>
    <name type="common">Zebra mussel</name>
    <name type="synonym">Mytilus polymorpha</name>
    <dbReference type="NCBI Taxonomy" id="45954"/>
    <lineage>
        <taxon>Eukaryota</taxon>
        <taxon>Metazoa</taxon>
        <taxon>Spiralia</taxon>
        <taxon>Lophotrochozoa</taxon>
        <taxon>Mollusca</taxon>
        <taxon>Bivalvia</taxon>
        <taxon>Autobranchia</taxon>
        <taxon>Heteroconchia</taxon>
        <taxon>Euheterodonta</taxon>
        <taxon>Imparidentia</taxon>
        <taxon>Neoheterodontei</taxon>
        <taxon>Myida</taxon>
        <taxon>Dreissenoidea</taxon>
        <taxon>Dreissenidae</taxon>
        <taxon>Dreissena</taxon>
    </lineage>
</organism>
<evidence type="ECO:0000313" key="1">
    <source>
        <dbReference type="EMBL" id="KAH3806080.1"/>
    </source>
</evidence>
<comment type="caution">
    <text evidence="1">The sequence shown here is derived from an EMBL/GenBank/DDBJ whole genome shotgun (WGS) entry which is preliminary data.</text>
</comment>
<accession>A0A9D4FW29</accession>
<sequence length="131" mass="14830">MFGGKKQNRFQLSKRSSRAYIVFSIERKYRYAMTDLLKKRMARASTWLLPALPISYVKYPAEPGRAVIVCHRSLKPSGRYASCGPIITARPGTAVYYPLNNPSQTHTLVNSPNDCVPNDLNDAIRSERPKK</sequence>
<proteinExistence type="predicted"/>
<gene>
    <name evidence="1" type="ORF">DPMN_134394</name>
</gene>
<keyword evidence="2" id="KW-1185">Reference proteome</keyword>
<evidence type="ECO:0000313" key="2">
    <source>
        <dbReference type="Proteomes" id="UP000828390"/>
    </source>
</evidence>
<reference evidence="1" key="2">
    <citation type="submission" date="2020-11" db="EMBL/GenBank/DDBJ databases">
        <authorList>
            <person name="McCartney M.A."/>
            <person name="Auch B."/>
            <person name="Kono T."/>
            <person name="Mallez S."/>
            <person name="Becker A."/>
            <person name="Gohl D.M."/>
            <person name="Silverstein K.A.T."/>
            <person name="Koren S."/>
            <person name="Bechman K.B."/>
            <person name="Herman A."/>
            <person name="Abrahante J.E."/>
            <person name="Garbe J."/>
        </authorList>
    </citation>
    <scope>NUCLEOTIDE SEQUENCE</scope>
    <source>
        <strain evidence="1">Duluth1</strain>
        <tissue evidence="1">Whole animal</tissue>
    </source>
</reference>